<feature type="non-terminal residue" evidence="1">
    <location>
        <position position="68"/>
    </location>
</feature>
<sequence>TMVEDLVDELLRVCQRHSRHTFMPRLKPVIGVESALAGWGPQEDDAVYHLLLPLKPPRGHAFHLQLGP</sequence>
<name>A0A7K7FRZ6_CHIMN</name>
<feature type="non-terminal residue" evidence="1">
    <location>
        <position position="1"/>
    </location>
</feature>
<evidence type="ECO:0000313" key="2">
    <source>
        <dbReference type="Proteomes" id="UP000557271"/>
    </source>
</evidence>
<dbReference type="AlphaFoldDB" id="A0A7K7FRZ6"/>
<evidence type="ECO:0000313" key="1">
    <source>
        <dbReference type="EMBL" id="NWY59888.1"/>
    </source>
</evidence>
<dbReference type="EMBL" id="VZSF01008733">
    <property type="protein sequence ID" value="NWY59888.1"/>
    <property type="molecule type" value="Genomic_DNA"/>
</dbReference>
<organism evidence="1 2">
    <name type="scientific">Chionis minor</name>
    <name type="common">Black-faced sheathbill</name>
    <dbReference type="NCBI Taxonomy" id="227182"/>
    <lineage>
        <taxon>Eukaryota</taxon>
        <taxon>Metazoa</taxon>
        <taxon>Chordata</taxon>
        <taxon>Craniata</taxon>
        <taxon>Vertebrata</taxon>
        <taxon>Euteleostomi</taxon>
        <taxon>Archelosauria</taxon>
        <taxon>Archosauria</taxon>
        <taxon>Dinosauria</taxon>
        <taxon>Saurischia</taxon>
        <taxon>Theropoda</taxon>
        <taxon>Coelurosauria</taxon>
        <taxon>Aves</taxon>
        <taxon>Neognathae</taxon>
        <taxon>Neoaves</taxon>
        <taxon>Charadriiformes</taxon>
        <taxon>Chionididae</taxon>
        <taxon>Chionis</taxon>
    </lineage>
</organism>
<keyword evidence="2" id="KW-1185">Reference proteome</keyword>
<gene>
    <name evidence="1" type="primary">Itpripl1_9</name>
    <name evidence="1" type="ORF">CHIMIN_R15850</name>
</gene>
<accession>A0A7K7FRZ6</accession>
<protein>
    <submittedName>
        <fullName evidence="1">IPIL1 protein</fullName>
    </submittedName>
</protein>
<reference evidence="1 2" key="1">
    <citation type="submission" date="2019-09" db="EMBL/GenBank/DDBJ databases">
        <title>Bird 10,000 Genomes (B10K) Project - Family phase.</title>
        <authorList>
            <person name="Zhang G."/>
        </authorList>
    </citation>
    <scope>NUCLEOTIDE SEQUENCE [LARGE SCALE GENOMIC DNA]</scope>
    <source>
        <strain evidence="1">B10K-UC-030-51</strain>
    </source>
</reference>
<proteinExistence type="predicted"/>
<dbReference type="Proteomes" id="UP000557271">
    <property type="component" value="Unassembled WGS sequence"/>
</dbReference>
<dbReference type="OrthoDB" id="9034619at2759"/>
<comment type="caution">
    <text evidence="1">The sequence shown here is derived from an EMBL/GenBank/DDBJ whole genome shotgun (WGS) entry which is preliminary data.</text>
</comment>